<organism evidence="1 2">
    <name type="scientific">Penaeus vannamei</name>
    <name type="common">Whiteleg shrimp</name>
    <name type="synonym">Litopenaeus vannamei</name>
    <dbReference type="NCBI Taxonomy" id="6689"/>
    <lineage>
        <taxon>Eukaryota</taxon>
        <taxon>Metazoa</taxon>
        <taxon>Ecdysozoa</taxon>
        <taxon>Arthropoda</taxon>
        <taxon>Crustacea</taxon>
        <taxon>Multicrustacea</taxon>
        <taxon>Malacostraca</taxon>
        <taxon>Eumalacostraca</taxon>
        <taxon>Eucarida</taxon>
        <taxon>Decapoda</taxon>
        <taxon>Dendrobranchiata</taxon>
        <taxon>Penaeoidea</taxon>
        <taxon>Penaeidae</taxon>
        <taxon>Penaeus</taxon>
    </lineage>
</organism>
<sequence length="176" mass="19705">MEFSSEDTYRTRYIQVPHSFPCNFAEVHAETGAWRLASYIREGSQSGQISEHISALRLTKGAKISSLLKPLTRLRELSRENIIIKNEATVDIGRSSYKAIYDVIYQAEKASGLLWKSSALGDNEKIAKIGEEAEGRYMLETAIKYGQRMILEANGPTIMARLSSKIANMQANITTQ</sequence>
<keyword evidence="2" id="KW-1185">Reference proteome</keyword>
<dbReference type="OrthoDB" id="6484170at2759"/>
<protein>
    <submittedName>
        <fullName evidence="1">Vitellogenin</fullName>
    </submittedName>
</protein>
<proteinExistence type="predicted"/>
<comment type="caution">
    <text evidence="1">The sequence shown here is derived from an EMBL/GenBank/DDBJ whole genome shotgun (WGS) entry which is preliminary data.</text>
</comment>
<gene>
    <name evidence="1" type="ORF">C7M84_021990</name>
</gene>
<dbReference type="Proteomes" id="UP000283509">
    <property type="component" value="Unassembled WGS sequence"/>
</dbReference>
<evidence type="ECO:0000313" key="2">
    <source>
        <dbReference type="Proteomes" id="UP000283509"/>
    </source>
</evidence>
<reference evidence="1 2" key="1">
    <citation type="submission" date="2018-04" db="EMBL/GenBank/DDBJ databases">
        <authorList>
            <person name="Zhang X."/>
            <person name="Yuan J."/>
            <person name="Li F."/>
            <person name="Xiang J."/>
        </authorList>
    </citation>
    <scope>NUCLEOTIDE SEQUENCE [LARGE SCALE GENOMIC DNA]</scope>
    <source>
        <tissue evidence="1">Muscle</tissue>
    </source>
</reference>
<evidence type="ECO:0000313" key="1">
    <source>
        <dbReference type="EMBL" id="ROT84827.1"/>
    </source>
</evidence>
<dbReference type="EMBL" id="QCYY01000492">
    <property type="protein sequence ID" value="ROT84827.1"/>
    <property type="molecule type" value="Genomic_DNA"/>
</dbReference>
<accession>A0A3R7NE73</accession>
<reference evidence="1 2" key="2">
    <citation type="submission" date="2019-01" db="EMBL/GenBank/DDBJ databases">
        <title>The decoding of complex shrimp genome reveals the adaptation for benthos swimmer, frequently molting mechanism and breeding impact on genome.</title>
        <authorList>
            <person name="Sun Y."/>
            <person name="Gao Y."/>
            <person name="Yu Y."/>
        </authorList>
    </citation>
    <scope>NUCLEOTIDE SEQUENCE [LARGE SCALE GENOMIC DNA]</scope>
    <source>
        <tissue evidence="1">Muscle</tissue>
    </source>
</reference>
<dbReference type="AlphaFoldDB" id="A0A3R7NE73"/>
<name>A0A3R7NE73_PENVA</name>